<gene>
    <name evidence="1" type="ORF">SAMN05192573_102179</name>
</gene>
<dbReference type="RefSeq" id="WP_091163093.1">
    <property type="nucleotide sequence ID" value="NZ_CP071878.2"/>
</dbReference>
<dbReference type="EMBL" id="FNCG01000002">
    <property type="protein sequence ID" value="SDG07562.1"/>
    <property type="molecule type" value="Genomic_DNA"/>
</dbReference>
<name>A0A1G7R9X1_9SPHI</name>
<protein>
    <submittedName>
        <fullName evidence="1">Inclusion body protein</fullName>
    </submittedName>
</protein>
<reference evidence="2" key="1">
    <citation type="submission" date="2016-10" db="EMBL/GenBank/DDBJ databases">
        <authorList>
            <person name="Varghese N."/>
            <person name="Submissions S."/>
        </authorList>
    </citation>
    <scope>NUCLEOTIDE SEQUENCE [LARGE SCALE GENOMIC DNA]</scope>
    <source>
        <strain evidence="2">Gh-67</strain>
    </source>
</reference>
<evidence type="ECO:0000313" key="2">
    <source>
        <dbReference type="Proteomes" id="UP000199705"/>
    </source>
</evidence>
<sequence>MAINSEFVSTSQEIINIQVVIDTDAITTDYPNPSQDPNNPTGLPHNYMYMVATRGNTMTGSGGADLNIKADVGDVIRWYAVSEYGNFDSAVVIYKLAWYAQDVVFDGETFNVYTRTGILPINGTAIPVGFSTQNFWFNQATVISKGTEQYNVQFALYVRQRGVDNPVLFGYYYWDPTVTVQS</sequence>
<dbReference type="OrthoDB" id="8705346at2"/>
<accession>A0A1G7R9X1</accession>
<keyword evidence="2" id="KW-1185">Reference proteome</keyword>
<dbReference type="InterPro" id="IPR038712">
    <property type="entry name" value="PixA-like_sf"/>
</dbReference>
<dbReference type="Gene3D" id="2.60.40.3910">
    <property type="entry name" value="Inclusion body protein"/>
    <property type="match status" value="1"/>
</dbReference>
<dbReference type="InterPro" id="IPR021087">
    <property type="entry name" value="Uncharacterised_PixA/AidA"/>
</dbReference>
<dbReference type="Pfam" id="PF12306">
    <property type="entry name" value="PixA"/>
    <property type="match status" value="1"/>
</dbReference>
<organism evidence="1 2">
    <name type="scientific">Mucilaginibacter gossypii</name>
    <dbReference type="NCBI Taxonomy" id="551996"/>
    <lineage>
        <taxon>Bacteria</taxon>
        <taxon>Pseudomonadati</taxon>
        <taxon>Bacteroidota</taxon>
        <taxon>Sphingobacteriia</taxon>
        <taxon>Sphingobacteriales</taxon>
        <taxon>Sphingobacteriaceae</taxon>
        <taxon>Mucilaginibacter</taxon>
    </lineage>
</organism>
<dbReference type="AlphaFoldDB" id="A0A1G7R9X1"/>
<proteinExistence type="predicted"/>
<dbReference type="Proteomes" id="UP000199705">
    <property type="component" value="Unassembled WGS sequence"/>
</dbReference>
<evidence type="ECO:0000313" key="1">
    <source>
        <dbReference type="EMBL" id="SDG07562.1"/>
    </source>
</evidence>